<feature type="binding site" evidence="14">
    <location>
        <begin position="10"/>
        <end position="17"/>
    </location>
    <ligand>
        <name>ATP</name>
        <dbReference type="ChEBI" id="CHEBI:30616"/>
    </ligand>
</feature>
<evidence type="ECO:0000256" key="6">
    <source>
        <dbReference type="ARBA" id="ARBA00022839"/>
    </source>
</evidence>
<dbReference type="OrthoDB" id="9810135at2"/>
<dbReference type="RefSeq" id="WP_052882793.1">
    <property type="nucleotide sequence ID" value="NZ_CP010904.1"/>
</dbReference>
<keyword evidence="3" id="KW-0227">DNA damage</keyword>
<accession>A0A0G3EN54</accession>
<dbReference type="GO" id="GO:0000725">
    <property type="term" value="P:recombinational repair"/>
    <property type="evidence" value="ECO:0007669"/>
    <property type="project" value="TreeGrafter"/>
</dbReference>
<dbReference type="InterPro" id="IPR000212">
    <property type="entry name" value="DNA_helicase_UvrD/REP"/>
</dbReference>
<dbReference type="PROSITE" id="PS51217">
    <property type="entry name" value="UVRD_HELICASE_CTER"/>
    <property type="match status" value="1"/>
</dbReference>
<dbReference type="EC" id="5.6.2.4" evidence="12"/>
<dbReference type="GO" id="GO:0004527">
    <property type="term" value="F:exonuclease activity"/>
    <property type="evidence" value="ECO:0007669"/>
    <property type="project" value="UniProtKB-KW"/>
</dbReference>
<keyword evidence="8" id="KW-0238">DNA-binding</keyword>
<dbReference type="KEGG" id="vbl:L21SP4_02358"/>
<evidence type="ECO:0000256" key="8">
    <source>
        <dbReference type="ARBA" id="ARBA00023125"/>
    </source>
</evidence>
<keyword evidence="6" id="KW-0269">Exonuclease</keyword>
<dbReference type="GO" id="GO:0005524">
    <property type="term" value="F:ATP binding"/>
    <property type="evidence" value="ECO:0007669"/>
    <property type="project" value="UniProtKB-UniRule"/>
</dbReference>
<keyword evidence="9" id="KW-0234">DNA repair</keyword>
<evidence type="ECO:0000256" key="12">
    <source>
        <dbReference type="ARBA" id="ARBA00034808"/>
    </source>
</evidence>
<dbReference type="Pfam" id="PF00580">
    <property type="entry name" value="UvrD-helicase"/>
    <property type="match status" value="1"/>
</dbReference>
<reference evidence="18" key="1">
    <citation type="submission" date="2015-02" db="EMBL/GenBank/DDBJ databases">
        <title>Description and complete genome sequence of the first cultured representative of the subdivision 5 of the Verrucomicrobia phylum.</title>
        <authorList>
            <person name="Spring S."/>
            <person name="Bunk B."/>
            <person name="Sproer C."/>
            <person name="Klenk H.-P."/>
        </authorList>
    </citation>
    <scope>NUCLEOTIDE SEQUENCE [LARGE SCALE GENOMIC DNA]</scope>
    <source>
        <strain evidence="18">L21-Fru-AB</strain>
    </source>
</reference>
<dbReference type="Pfam" id="PF13361">
    <property type="entry name" value="UvrD_C"/>
    <property type="match status" value="1"/>
</dbReference>
<dbReference type="InterPro" id="IPR011335">
    <property type="entry name" value="Restrct_endonuc-II-like"/>
</dbReference>
<evidence type="ECO:0000256" key="13">
    <source>
        <dbReference type="ARBA" id="ARBA00048988"/>
    </source>
</evidence>
<evidence type="ECO:0000256" key="5">
    <source>
        <dbReference type="ARBA" id="ARBA00022806"/>
    </source>
</evidence>
<dbReference type="InterPro" id="IPR038726">
    <property type="entry name" value="PDDEXK_AddAB-type"/>
</dbReference>
<dbReference type="Gene3D" id="3.90.320.10">
    <property type="match status" value="1"/>
</dbReference>
<dbReference type="InterPro" id="IPR014016">
    <property type="entry name" value="UvrD-like_ATP-bd"/>
</dbReference>
<dbReference type="STRING" id="1307763.L21SP4_02358"/>
<comment type="catalytic activity">
    <reaction evidence="11">
        <text>Couples ATP hydrolysis with the unwinding of duplex DNA by translocating in the 3'-5' direction.</text>
        <dbReference type="EC" id="5.6.2.4"/>
    </reaction>
</comment>
<dbReference type="GO" id="GO:0005829">
    <property type="term" value="C:cytosol"/>
    <property type="evidence" value="ECO:0007669"/>
    <property type="project" value="TreeGrafter"/>
</dbReference>
<evidence type="ECO:0000256" key="10">
    <source>
        <dbReference type="ARBA" id="ARBA00023235"/>
    </source>
</evidence>
<protein>
    <recommendedName>
        <fullName evidence="12">DNA 3'-5' helicase</fullName>
        <ecNumber evidence="12">5.6.2.4</ecNumber>
    </recommendedName>
</protein>
<dbReference type="AlphaFoldDB" id="A0A0G3EN54"/>
<keyword evidence="18" id="KW-1185">Reference proteome</keyword>
<dbReference type="GO" id="GO:0016887">
    <property type="term" value="F:ATP hydrolysis activity"/>
    <property type="evidence" value="ECO:0007669"/>
    <property type="project" value="RHEA"/>
</dbReference>
<keyword evidence="2 14" id="KW-0547">Nucleotide-binding</keyword>
<evidence type="ECO:0000259" key="15">
    <source>
        <dbReference type="PROSITE" id="PS51198"/>
    </source>
</evidence>
<evidence type="ECO:0000256" key="11">
    <source>
        <dbReference type="ARBA" id="ARBA00034617"/>
    </source>
</evidence>
<organism evidence="17 18">
    <name type="scientific">Kiritimatiella glycovorans</name>
    <dbReference type="NCBI Taxonomy" id="1307763"/>
    <lineage>
        <taxon>Bacteria</taxon>
        <taxon>Pseudomonadati</taxon>
        <taxon>Kiritimatiellota</taxon>
        <taxon>Kiritimatiellia</taxon>
        <taxon>Kiritimatiellales</taxon>
        <taxon>Kiritimatiellaceae</taxon>
        <taxon>Kiritimatiella</taxon>
    </lineage>
</organism>
<evidence type="ECO:0000256" key="1">
    <source>
        <dbReference type="ARBA" id="ARBA00022722"/>
    </source>
</evidence>
<evidence type="ECO:0000256" key="14">
    <source>
        <dbReference type="PROSITE-ProRule" id="PRU00560"/>
    </source>
</evidence>
<dbReference type="InterPro" id="IPR027417">
    <property type="entry name" value="P-loop_NTPase"/>
</dbReference>
<dbReference type="EMBL" id="CP010904">
    <property type="protein sequence ID" value="AKJ65584.1"/>
    <property type="molecule type" value="Genomic_DNA"/>
</dbReference>
<sequence>MSPGHRVISASAGAGKTYQLTLRYIALLAAGADPREIVALTFSRKAAGEIFDRIVQRIAGAAADEGERAGLNRELGGERDLGRADLVGFLRAVLRSVPLLRIGTLDSFFVSVLGAFPFEFGLTAPLEILDDERSVLERERLLRRLFAAETAGGGIEALYEDFRDATFGREEKDVLAQLTASFDAGHRVLLDVPDARLWGNAPAIWPQGSDWFRPGDPEIAESCAQANEALAGMKMNAKQREAWTRFLDAAEGYHPAAGFEKKTEDFFAKLLALYPELEQGGPAEITNHRKQELGQDLCPALAAVVRHVMRCQFALRLKVTAGHYGLLRRYEKEYQRSLRRHGRLSFDDLRLLLASGPDPLEREGRPVLSSRGDDGGRRLYIDYRLDGRYRHWLLDEFQDTSIDQWKVLANLADEVFQADEGERTFFYVGDVKQAIYGWRGGDARLFDEVLDHYRDRIEVRALSESWRSSPRIMDAVNGVFGALDRVPGLPARVRERWARHWQPHSSAGPRRSMAGWVELTEIRAGESKPERLRKRAAWVAQRLRHIPPQATRAVLVTRNAAGAEVVETLRAEGIEAVWEGERRITDCPAVTALLSLLQLAEHPGDRFALEHVRMTPLAAACVTRSGSPRGAAREVRAGLSTRGFEHVLREWAGALLEEGRCHRDPFTNRRVGELLEAARRFDAGGGGGVHDFRRFAEAYRASEAADPSAVRVMTIHRAKGLEFDAVFLPDLNDRDMLKDRDGGLAVECDDDLERSPRWVLDLPRRLFVEADPTVGAWQQRRDREGAFEQLCVLYVAMTRAARALYMAVEPPPRSSSTVVFADVLRAALGAADGGGDEQALYRDGDPEWWGDVEEDAGSPSPEFVERLIDSSLPERRAHRLRRRTPSAEDETAGDAGRLFDRGRREAAAYGTLVHRMFEAVEWIDDLDPAAVAARAGAGEASGPAGRAEAALRRCAENASARALLAHPGGTAEVWREYPFEIVHGGEWVSGRFDRVVVRRDGAGAIARVLLVDIKTGATPPEEAAARYGRQLELYAEVLARLTGLPVGRIDRALLLADRGQGVRVGGPESEQE</sequence>
<evidence type="ECO:0000256" key="3">
    <source>
        <dbReference type="ARBA" id="ARBA00022763"/>
    </source>
</evidence>
<dbReference type="PROSITE" id="PS51198">
    <property type="entry name" value="UVRD_HELICASE_ATP_BIND"/>
    <property type="match status" value="1"/>
</dbReference>
<dbReference type="Gene3D" id="3.40.50.300">
    <property type="entry name" value="P-loop containing nucleotide triphosphate hydrolases"/>
    <property type="match status" value="3"/>
</dbReference>
<evidence type="ECO:0000256" key="7">
    <source>
        <dbReference type="ARBA" id="ARBA00022840"/>
    </source>
</evidence>
<name>A0A0G3EN54_9BACT</name>
<dbReference type="GO" id="GO:0003677">
    <property type="term" value="F:DNA binding"/>
    <property type="evidence" value="ECO:0007669"/>
    <property type="project" value="UniProtKB-KW"/>
</dbReference>
<evidence type="ECO:0000256" key="2">
    <source>
        <dbReference type="ARBA" id="ARBA00022741"/>
    </source>
</evidence>
<keyword evidence="4 14" id="KW-0378">Hydrolase</keyword>
<dbReference type="PANTHER" id="PTHR11070">
    <property type="entry name" value="UVRD / RECB / PCRA DNA HELICASE FAMILY MEMBER"/>
    <property type="match status" value="1"/>
</dbReference>
<dbReference type="SUPFAM" id="SSF52980">
    <property type="entry name" value="Restriction endonuclease-like"/>
    <property type="match status" value="1"/>
</dbReference>
<feature type="domain" description="UvrD-like helicase ATP-binding" evidence="15">
    <location>
        <begin position="1"/>
        <end position="469"/>
    </location>
</feature>
<dbReference type="Proteomes" id="UP000035268">
    <property type="component" value="Chromosome"/>
</dbReference>
<reference evidence="17 18" key="2">
    <citation type="journal article" date="2016" name="ISME J.">
        <title>Characterization of the first cultured representative of Verrucomicrobia subdivision 5 indicates the proposal of a novel phylum.</title>
        <authorList>
            <person name="Spring S."/>
            <person name="Bunk B."/>
            <person name="Sproer C."/>
            <person name="Schumann P."/>
            <person name="Rohde M."/>
            <person name="Tindall B.J."/>
            <person name="Klenk H.P."/>
        </authorList>
    </citation>
    <scope>NUCLEOTIDE SEQUENCE [LARGE SCALE GENOMIC DNA]</scope>
    <source>
        <strain evidence="17 18">L21-Fru-AB</strain>
    </source>
</reference>
<gene>
    <name evidence="17" type="primary">addA</name>
    <name evidence="17" type="ORF">L21SP4_02358</name>
</gene>
<dbReference type="PANTHER" id="PTHR11070:SF67">
    <property type="entry name" value="DNA 3'-5' HELICASE"/>
    <property type="match status" value="1"/>
</dbReference>
<comment type="catalytic activity">
    <reaction evidence="13">
        <text>ATP + H2O = ADP + phosphate + H(+)</text>
        <dbReference type="Rhea" id="RHEA:13065"/>
        <dbReference type="ChEBI" id="CHEBI:15377"/>
        <dbReference type="ChEBI" id="CHEBI:15378"/>
        <dbReference type="ChEBI" id="CHEBI:30616"/>
        <dbReference type="ChEBI" id="CHEBI:43474"/>
        <dbReference type="ChEBI" id="CHEBI:456216"/>
        <dbReference type="EC" id="5.6.2.4"/>
    </reaction>
</comment>
<keyword evidence="10" id="KW-0413">Isomerase</keyword>
<evidence type="ECO:0000313" key="18">
    <source>
        <dbReference type="Proteomes" id="UP000035268"/>
    </source>
</evidence>
<evidence type="ECO:0000256" key="9">
    <source>
        <dbReference type="ARBA" id="ARBA00023204"/>
    </source>
</evidence>
<evidence type="ECO:0000256" key="4">
    <source>
        <dbReference type="ARBA" id="ARBA00022801"/>
    </source>
</evidence>
<dbReference type="SUPFAM" id="SSF52540">
    <property type="entry name" value="P-loop containing nucleoside triphosphate hydrolases"/>
    <property type="match status" value="1"/>
</dbReference>
<proteinExistence type="predicted"/>
<dbReference type="InterPro" id="IPR014017">
    <property type="entry name" value="DNA_helicase_UvrD-like_C"/>
</dbReference>
<dbReference type="Pfam" id="PF12705">
    <property type="entry name" value="PDDEXK_1"/>
    <property type="match status" value="1"/>
</dbReference>
<keyword evidence="1" id="KW-0540">Nuclease</keyword>
<keyword evidence="7 14" id="KW-0067">ATP-binding</keyword>
<keyword evidence="5 14" id="KW-0347">Helicase</keyword>
<dbReference type="InterPro" id="IPR011604">
    <property type="entry name" value="PDDEXK-like_dom_sf"/>
</dbReference>
<feature type="domain" description="UvrD-like helicase C-terminal" evidence="16">
    <location>
        <begin position="470"/>
        <end position="720"/>
    </location>
</feature>
<evidence type="ECO:0000259" key="16">
    <source>
        <dbReference type="PROSITE" id="PS51217"/>
    </source>
</evidence>
<evidence type="ECO:0000313" key="17">
    <source>
        <dbReference type="EMBL" id="AKJ65584.1"/>
    </source>
</evidence>
<dbReference type="GO" id="GO:0043138">
    <property type="term" value="F:3'-5' DNA helicase activity"/>
    <property type="evidence" value="ECO:0007669"/>
    <property type="project" value="UniProtKB-EC"/>
</dbReference>